<evidence type="ECO:0000313" key="6">
    <source>
        <dbReference type="EMBL" id="KGM03475.1"/>
    </source>
</evidence>
<dbReference type="Proteomes" id="UP000029833">
    <property type="component" value="Unassembled WGS sequence"/>
</dbReference>
<evidence type="ECO:0000256" key="2">
    <source>
        <dbReference type="ARBA" id="ARBA00022777"/>
    </source>
</evidence>
<dbReference type="GO" id="GO:0003723">
    <property type="term" value="F:RNA binding"/>
    <property type="evidence" value="ECO:0007669"/>
    <property type="project" value="InterPro"/>
</dbReference>
<dbReference type="InterPro" id="IPR005561">
    <property type="entry name" value="ANTAR"/>
</dbReference>
<accession>A0A0A0B9G0</accession>
<dbReference type="RefSeq" id="WP_034625513.1">
    <property type="nucleotide sequence ID" value="NZ_AXNT01000013.1"/>
</dbReference>
<dbReference type="OrthoDB" id="3688893at2"/>
<proteinExistence type="predicted"/>
<keyword evidence="3" id="KW-0805">Transcription regulation</keyword>
<sequence length="240" mass="24622">MAPEVPAGDQLMTVFARMGGLLLSEDTVGSTLTLLTSVATHAVPRAAGAGVTLTGSGGGPQSVAASGPLVLTADALQYQLDEGPCLAAWADRAVVRADDLGAEDRWPRWTPAARAAGVHAVVSAPLVAGDAAVGALKVYGASPGAFTTGDEHVLALLAAQAAVLVTNVQSYRRAGRLGEDLRATLRRRDVVNQAKGVIMGRDGTTEEAAFAHLLALAHRDGVSVHDAATRLVTGAHRRTR</sequence>
<dbReference type="STRING" id="1408250.Q760_03325"/>
<dbReference type="InterPro" id="IPR003018">
    <property type="entry name" value="GAF"/>
</dbReference>
<dbReference type="Pfam" id="PF13185">
    <property type="entry name" value="GAF_2"/>
    <property type="match status" value="1"/>
</dbReference>
<dbReference type="InterPro" id="IPR011006">
    <property type="entry name" value="CheY-like_superfamily"/>
</dbReference>
<organism evidence="6 7">
    <name type="scientific">Cellulomonas cellasea DSM 20118</name>
    <dbReference type="NCBI Taxonomy" id="1408250"/>
    <lineage>
        <taxon>Bacteria</taxon>
        <taxon>Bacillati</taxon>
        <taxon>Actinomycetota</taxon>
        <taxon>Actinomycetes</taxon>
        <taxon>Micrococcales</taxon>
        <taxon>Cellulomonadaceae</taxon>
        <taxon>Cellulomonas</taxon>
    </lineage>
</organism>
<dbReference type="Gene3D" id="1.10.10.10">
    <property type="entry name" value="Winged helix-like DNA-binding domain superfamily/Winged helix DNA-binding domain"/>
    <property type="match status" value="1"/>
</dbReference>
<keyword evidence="1" id="KW-0808">Transferase</keyword>
<comment type="caution">
    <text evidence="6">The sequence shown here is derived from an EMBL/GenBank/DDBJ whole genome shotgun (WGS) entry which is preliminary data.</text>
</comment>
<dbReference type="GO" id="GO:0016301">
    <property type="term" value="F:kinase activity"/>
    <property type="evidence" value="ECO:0007669"/>
    <property type="project" value="UniProtKB-KW"/>
</dbReference>
<dbReference type="SMART" id="SM01012">
    <property type="entry name" value="ANTAR"/>
    <property type="match status" value="1"/>
</dbReference>
<dbReference type="InterPro" id="IPR012074">
    <property type="entry name" value="GAF_ANTAR"/>
</dbReference>
<keyword evidence="4" id="KW-0804">Transcription</keyword>
<evidence type="ECO:0000256" key="3">
    <source>
        <dbReference type="ARBA" id="ARBA00023015"/>
    </source>
</evidence>
<dbReference type="AlphaFoldDB" id="A0A0A0B9G0"/>
<evidence type="ECO:0000256" key="1">
    <source>
        <dbReference type="ARBA" id="ARBA00022679"/>
    </source>
</evidence>
<name>A0A0A0B9G0_9CELL</name>
<reference evidence="6 7" key="1">
    <citation type="submission" date="2013-10" db="EMBL/GenBank/DDBJ databases">
        <authorList>
            <person name="Wang G."/>
            <person name="Zhuang W."/>
        </authorList>
    </citation>
    <scope>NUCLEOTIDE SEQUENCE [LARGE SCALE GENOMIC DNA]</scope>
    <source>
        <strain evidence="6 7">DSM 20118</strain>
    </source>
</reference>
<dbReference type="SMART" id="SM00065">
    <property type="entry name" value="GAF"/>
    <property type="match status" value="1"/>
</dbReference>
<dbReference type="SUPFAM" id="SSF52172">
    <property type="entry name" value="CheY-like"/>
    <property type="match status" value="1"/>
</dbReference>
<keyword evidence="2" id="KW-0418">Kinase</keyword>
<dbReference type="SUPFAM" id="SSF55781">
    <property type="entry name" value="GAF domain-like"/>
    <property type="match status" value="1"/>
</dbReference>
<dbReference type="Gene3D" id="3.30.450.40">
    <property type="match status" value="1"/>
</dbReference>
<evidence type="ECO:0000313" key="7">
    <source>
        <dbReference type="Proteomes" id="UP000029833"/>
    </source>
</evidence>
<dbReference type="InterPro" id="IPR029016">
    <property type="entry name" value="GAF-like_dom_sf"/>
</dbReference>
<dbReference type="InterPro" id="IPR036388">
    <property type="entry name" value="WH-like_DNA-bd_sf"/>
</dbReference>
<dbReference type="Pfam" id="PF03861">
    <property type="entry name" value="ANTAR"/>
    <property type="match status" value="1"/>
</dbReference>
<dbReference type="EMBL" id="AXNT01000013">
    <property type="protein sequence ID" value="KGM03475.1"/>
    <property type="molecule type" value="Genomic_DNA"/>
</dbReference>
<dbReference type="PIRSF" id="PIRSF036625">
    <property type="entry name" value="GAF_ANTAR"/>
    <property type="match status" value="1"/>
</dbReference>
<keyword evidence="7" id="KW-1185">Reference proteome</keyword>
<evidence type="ECO:0000259" key="5">
    <source>
        <dbReference type="PROSITE" id="PS50921"/>
    </source>
</evidence>
<dbReference type="PROSITE" id="PS50921">
    <property type="entry name" value="ANTAR"/>
    <property type="match status" value="1"/>
</dbReference>
<protein>
    <recommendedName>
        <fullName evidence="5">ANTAR domain-containing protein</fullName>
    </recommendedName>
</protein>
<gene>
    <name evidence="6" type="ORF">Q760_03325</name>
</gene>
<feature type="domain" description="ANTAR" evidence="5">
    <location>
        <begin position="171"/>
        <end position="232"/>
    </location>
</feature>
<evidence type="ECO:0000256" key="4">
    <source>
        <dbReference type="ARBA" id="ARBA00023163"/>
    </source>
</evidence>